<gene>
    <name evidence="7" type="ORF">CHR90_03945</name>
</gene>
<dbReference type="EMBL" id="NOXS01000026">
    <property type="protein sequence ID" value="OYQ20810.1"/>
    <property type="molecule type" value="Genomic_DNA"/>
</dbReference>
<keyword evidence="1 3" id="KW-0807">Transducer</keyword>
<dbReference type="InterPro" id="IPR004090">
    <property type="entry name" value="Chemotax_Me-accpt_rcpt"/>
</dbReference>
<evidence type="ECO:0000313" key="7">
    <source>
        <dbReference type="EMBL" id="OYQ20810.1"/>
    </source>
</evidence>
<evidence type="ECO:0000256" key="1">
    <source>
        <dbReference type="ARBA" id="ARBA00023224"/>
    </source>
</evidence>
<evidence type="ECO:0000313" key="8">
    <source>
        <dbReference type="Proteomes" id="UP000216361"/>
    </source>
</evidence>
<dbReference type="GO" id="GO:0016020">
    <property type="term" value="C:membrane"/>
    <property type="evidence" value="ECO:0007669"/>
    <property type="project" value="InterPro"/>
</dbReference>
<evidence type="ECO:0000259" key="6">
    <source>
        <dbReference type="PROSITE" id="PS50885"/>
    </source>
</evidence>
<dbReference type="SMART" id="SM00283">
    <property type="entry name" value="MA"/>
    <property type="match status" value="1"/>
</dbReference>
<evidence type="ECO:0000256" key="4">
    <source>
        <dbReference type="SAM" id="Phobius"/>
    </source>
</evidence>
<dbReference type="GO" id="GO:0004888">
    <property type="term" value="F:transmembrane signaling receptor activity"/>
    <property type="evidence" value="ECO:0007669"/>
    <property type="project" value="InterPro"/>
</dbReference>
<dbReference type="SMART" id="SM00304">
    <property type="entry name" value="HAMP"/>
    <property type="match status" value="2"/>
</dbReference>
<name>A0A255XX37_9PROT</name>
<dbReference type="Pfam" id="PF00672">
    <property type="entry name" value="HAMP"/>
    <property type="match status" value="1"/>
</dbReference>
<reference evidence="7 8" key="1">
    <citation type="submission" date="2017-07" db="EMBL/GenBank/DDBJ databases">
        <title>Elstera cyanobacteriorum sp. nov., a novel bacterium isolated from cyanobacterial aggregates in a eutrophic lake.</title>
        <authorList>
            <person name="Cai H."/>
        </authorList>
    </citation>
    <scope>NUCLEOTIDE SEQUENCE [LARGE SCALE GENOMIC DNA]</scope>
    <source>
        <strain evidence="7 8">TH019</strain>
    </source>
</reference>
<dbReference type="OrthoDB" id="7293398at2"/>
<dbReference type="GO" id="GO:0006935">
    <property type="term" value="P:chemotaxis"/>
    <property type="evidence" value="ECO:0007669"/>
    <property type="project" value="InterPro"/>
</dbReference>
<proteinExistence type="inferred from homology"/>
<dbReference type="Pfam" id="PF00015">
    <property type="entry name" value="MCPsignal"/>
    <property type="match status" value="1"/>
</dbReference>
<protein>
    <recommendedName>
        <fullName evidence="9">Methyl-accepting chemotaxis protein</fullName>
    </recommendedName>
</protein>
<dbReference type="Gene3D" id="1.10.287.950">
    <property type="entry name" value="Methyl-accepting chemotaxis protein"/>
    <property type="match status" value="1"/>
</dbReference>
<sequence>MRALGMKWLDRRSLLTKLLIAPVLATLFMAAMAGVFLSFVKEDEAATAEVVHAVSVSRAYAQAGTAVQQAHAALFRLVSFKMANMPDSMLNQISTEYSDKLKGVSEVFDKLAAFQGLSADAQGQIDTIRKEQKAYTEIAESIIRTIQNSGLGLDSSMVDAEQQNAFVVSLLETAIQEREAAISNTITALEQKRKEGSNRFLGLLGGAVAVAILVALAIARRTSRTLNRITEAMQEIADGNLETEVVGADRPDEVGAIAKALAVFKQQAIDKTALERAQAESKRQSRRALQDRMNQLATTFEKSVIGVVDMVIDSAGEICQMAEHTAERQETGSTSTLQVAGAADATLERAQTVSAAVEQLSKSVQEIGENMTRSVACTRQAVTDVDNAADQVRRLSEAATEIGQVVDLINQIAAQTNLLALNATIEAARAGDAGKGFAVVAGEVKNLAAQTGRATEDIAQRIARIRDETTGAVDGMTRIRKTIAEVNEIAAIVAAAVEEQEATTGEITRNVQGVATEMSRVTDAISTVTFGTIKSCSGAIEVLWAAEGLLTPAEQLGADVRDFITYIRQQDDEAA</sequence>
<feature type="domain" description="Methyl-accepting transducer" evidence="5">
    <location>
        <begin position="314"/>
        <end position="529"/>
    </location>
</feature>
<dbReference type="SUPFAM" id="SSF158472">
    <property type="entry name" value="HAMP domain-like"/>
    <property type="match status" value="1"/>
</dbReference>
<dbReference type="Proteomes" id="UP000216361">
    <property type="component" value="Unassembled WGS sequence"/>
</dbReference>
<feature type="domain" description="HAMP" evidence="6">
    <location>
        <begin position="220"/>
        <end position="273"/>
    </location>
</feature>
<comment type="caution">
    <text evidence="7">The sequence shown here is derived from an EMBL/GenBank/DDBJ whole genome shotgun (WGS) entry which is preliminary data.</text>
</comment>
<keyword evidence="8" id="KW-1185">Reference proteome</keyword>
<dbReference type="CDD" id="cd06225">
    <property type="entry name" value="HAMP"/>
    <property type="match status" value="1"/>
</dbReference>
<comment type="similarity">
    <text evidence="2">Belongs to the methyl-accepting chemotaxis (MCP) protein family.</text>
</comment>
<dbReference type="PRINTS" id="PR00260">
    <property type="entry name" value="CHEMTRNSDUCR"/>
</dbReference>
<keyword evidence="4" id="KW-1133">Transmembrane helix</keyword>
<dbReference type="PANTHER" id="PTHR32089:SF112">
    <property type="entry name" value="LYSOZYME-LIKE PROTEIN-RELATED"/>
    <property type="match status" value="1"/>
</dbReference>
<evidence type="ECO:0000256" key="2">
    <source>
        <dbReference type="ARBA" id="ARBA00029447"/>
    </source>
</evidence>
<evidence type="ECO:0000256" key="3">
    <source>
        <dbReference type="PROSITE-ProRule" id="PRU00284"/>
    </source>
</evidence>
<dbReference type="SUPFAM" id="SSF58104">
    <property type="entry name" value="Methyl-accepting chemotaxis protein (MCP) signaling domain"/>
    <property type="match status" value="1"/>
</dbReference>
<dbReference type="AlphaFoldDB" id="A0A255XX37"/>
<dbReference type="InterPro" id="IPR003660">
    <property type="entry name" value="HAMP_dom"/>
</dbReference>
<feature type="transmembrane region" description="Helical" evidence="4">
    <location>
        <begin position="200"/>
        <end position="219"/>
    </location>
</feature>
<dbReference type="PANTHER" id="PTHR32089">
    <property type="entry name" value="METHYL-ACCEPTING CHEMOTAXIS PROTEIN MCPB"/>
    <property type="match status" value="1"/>
</dbReference>
<dbReference type="GO" id="GO:0007165">
    <property type="term" value="P:signal transduction"/>
    <property type="evidence" value="ECO:0007669"/>
    <property type="project" value="UniProtKB-KW"/>
</dbReference>
<evidence type="ECO:0000259" key="5">
    <source>
        <dbReference type="PROSITE" id="PS50111"/>
    </source>
</evidence>
<keyword evidence="4" id="KW-0812">Transmembrane</keyword>
<organism evidence="7 8">
    <name type="scientific">Elstera cyanobacteriorum</name>
    <dbReference type="NCBI Taxonomy" id="2022747"/>
    <lineage>
        <taxon>Bacteria</taxon>
        <taxon>Pseudomonadati</taxon>
        <taxon>Pseudomonadota</taxon>
        <taxon>Alphaproteobacteria</taxon>
        <taxon>Rhodospirillales</taxon>
        <taxon>Rhodospirillaceae</taxon>
        <taxon>Elstera</taxon>
    </lineage>
</organism>
<dbReference type="PROSITE" id="PS50885">
    <property type="entry name" value="HAMP"/>
    <property type="match status" value="1"/>
</dbReference>
<keyword evidence="4" id="KW-0472">Membrane</keyword>
<evidence type="ECO:0008006" key="9">
    <source>
        <dbReference type="Google" id="ProtNLM"/>
    </source>
</evidence>
<dbReference type="Gene3D" id="6.10.340.10">
    <property type="match status" value="1"/>
</dbReference>
<dbReference type="PROSITE" id="PS50111">
    <property type="entry name" value="CHEMOTAXIS_TRANSDUC_2"/>
    <property type="match status" value="1"/>
</dbReference>
<dbReference type="InterPro" id="IPR004089">
    <property type="entry name" value="MCPsignal_dom"/>
</dbReference>
<accession>A0A255XX37</accession>